<keyword evidence="1" id="KW-0614">Plasmid</keyword>
<protein>
    <submittedName>
        <fullName evidence="1">Uncharacterized protein</fullName>
    </submittedName>
</protein>
<dbReference type="AlphaFoldDB" id="A0A0C5HCN9"/>
<name>A0A0C5HCN9_VIBPH</name>
<evidence type="ECO:0000313" key="1">
    <source>
        <dbReference type="EMBL" id="AJP18211.1"/>
    </source>
</evidence>
<gene>
    <name evidence="1" type="ORF">pVPH1_0039</name>
</gene>
<accession>A0A0C5HCN9</accession>
<organism evidence="1">
    <name type="scientific">Vibrio parahaemolyticus</name>
    <dbReference type="NCBI Taxonomy" id="670"/>
    <lineage>
        <taxon>Bacteria</taxon>
        <taxon>Pseudomonadati</taxon>
        <taxon>Pseudomonadota</taxon>
        <taxon>Gammaproteobacteria</taxon>
        <taxon>Vibrionales</taxon>
        <taxon>Vibrionaceae</taxon>
        <taxon>Vibrio</taxon>
    </lineage>
</organism>
<dbReference type="EMBL" id="KP688397">
    <property type="protein sequence ID" value="AJP18211.1"/>
    <property type="molecule type" value="Genomic_DNA"/>
</dbReference>
<sequence length="145" mass="16081">MAMSNALRVITKQLSKESDPAFLEFTARIVESIELVLGYEPTVEKVRDLLGNKKKTVALLNSSHNESVVKLALEISQYDDSHYDTLLSAGMSALNRYLSKNSGSVSGCMFMPGDITAKELAERFNGEWMFFSDDKKLSLTTGEMS</sequence>
<proteinExistence type="predicted"/>
<reference evidence="1" key="1">
    <citation type="journal article" date="2015" name="Antimicrob. Agents Chemother.">
        <title>Complete nucleotide sequence of a conjugative plasmid carrying bla(PER-1).</title>
        <authorList>
            <person name="Li R."/>
            <person name="Wong M.H."/>
            <person name="Zhou Y."/>
            <person name="Chan E.W."/>
            <person name="Chen S."/>
        </authorList>
    </citation>
    <scope>NUCLEOTIDE SEQUENCE</scope>
    <source>
        <strain evidence="1">V36</strain>
        <plasmid evidence="1">pVPH1</plasmid>
    </source>
</reference>
<geneLocation type="plasmid" evidence="1">
    <name>pVPH1</name>
</geneLocation>